<gene>
    <name evidence="2" type="ORF">QQ008_09645</name>
</gene>
<proteinExistence type="predicted"/>
<name>A0ABT8KLM7_9BACT</name>
<feature type="region of interest" description="Disordered" evidence="1">
    <location>
        <begin position="88"/>
        <end position="127"/>
    </location>
</feature>
<dbReference type="EMBL" id="JAUJEA010000003">
    <property type="protein sequence ID" value="MDN5201626.1"/>
    <property type="molecule type" value="Genomic_DNA"/>
</dbReference>
<organism evidence="2 3">
    <name type="scientific">Splendidivirga corallicola</name>
    <dbReference type="NCBI Taxonomy" id="3051826"/>
    <lineage>
        <taxon>Bacteria</taxon>
        <taxon>Pseudomonadati</taxon>
        <taxon>Bacteroidota</taxon>
        <taxon>Cytophagia</taxon>
        <taxon>Cytophagales</taxon>
        <taxon>Splendidivirgaceae</taxon>
        <taxon>Splendidivirga</taxon>
    </lineage>
</organism>
<sequence length="127" mass="14515">MKLLTGVICLFLLLSVESQAQFKKKVKKKKQKSAVSVAPSSRENAGSTATYASSRKKPSKGNFRTQLEAKQVEYDQRMKANAKKYKKMAKEMKKPQYSDPSYFGHKKKPKKRPPGKKKFCKECEIVH</sequence>
<evidence type="ECO:0000313" key="3">
    <source>
        <dbReference type="Proteomes" id="UP001172082"/>
    </source>
</evidence>
<accession>A0ABT8KLM7</accession>
<evidence type="ECO:0000313" key="2">
    <source>
        <dbReference type="EMBL" id="MDN5201626.1"/>
    </source>
</evidence>
<dbReference type="RefSeq" id="WP_346751654.1">
    <property type="nucleotide sequence ID" value="NZ_JAUJEA010000003.1"/>
</dbReference>
<feature type="region of interest" description="Disordered" evidence="1">
    <location>
        <begin position="25"/>
        <end position="66"/>
    </location>
</feature>
<feature type="compositionally biased region" description="Basic residues" evidence="1">
    <location>
        <begin position="104"/>
        <end position="119"/>
    </location>
</feature>
<protein>
    <submittedName>
        <fullName evidence="2">Uncharacterized protein</fullName>
    </submittedName>
</protein>
<evidence type="ECO:0000256" key="1">
    <source>
        <dbReference type="SAM" id="MobiDB-lite"/>
    </source>
</evidence>
<comment type="caution">
    <text evidence="2">The sequence shown here is derived from an EMBL/GenBank/DDBJ whole genome shotgun (WGS) entry which is preliminary data.</text>
</comment>
<reference evidence="2" key="1">
    <citation type="submission" date="2023-06" db="EMBL/GenBank/DDBJ databases">
        <title>Genomic of Parafulvivirga corallium.</title>
        <authorList>
            <person name="Wang G."/>
        </authorList>
    </citation>
    <scope>NUCLEOTIDE SEQUENCE</scope>
    <source>
        <strain evidence="2">BMA10</strain>
    </source>
</reference>
<feature type="compositionally biased region" description="Polar residues" evidence="1">
    <location>
        <begin position="39"/>
        <end position="53"/>
    </location>
</feature>
<dbReference type="Proteomes" id="UP001172082">
    <property type="component" value="Unassembled WGS sequence"/>
</dbReference>
<keyword evidence="3" id="KW-1185">Reference proteome</keyword>